<keyword evidence="1" id="KW-0378">Hydrolase</keyword>
<dbReference type="SMART" id="SM00490">
    <property type="entry name" value="HELICc"/>
    <property type="match status" value="1"/>
</dbReference>
<keyword evidence="6" id="KW-1185">Reference proteome</keyword>
<dbReference type="Pfam" id="PF00271">
    <property type="entry name" value="Helicase_C"/>
    <property type="match status" value="1"/>
</dbReference>
<feature type="domain" description="Helicase C-terminal" evidence="4">
    <location>
        <begin position="108"/>
        <end position="266"/>
    </location>
</feature>
<protein>
    <submittedName>
        <fullName evidence="5">Chromodomain-helicase-DNA-binding protein 5</fullName>
    </submittedName>
</protein>
<dbReference type="InterPro" id="IPR027417">
    <property type="entry name" value="P-loop_NTPase"/>
</dbReference>
<feature type="non-terminal residue" evidence="5">
    <location>
        <position position="1"/>
    </location>
</feature>
<dbReference type="GO" id="GO:0005634">
    <property type="term" value="C:nucleus"/>
    <property type="evidence" value="ECO:0007669"/>
    <property type="project" value="TreeGrafter"/>
</dbReference>
<keyword evidence="2" id="KW-0539">Nucleus</keyword>
<dbReference type="GO" id="GO:0042393">
    <property type="term" value="F:histone binding"/>
    <property type="evidence" value="ECO:0007669"/>
    <property type="project" value="TreeGrafter"/>
</dbReference>
<evidence type="ECO:0000256" key="1">
    <source>
        <dbReference type="ARBA" id="ARBA00022801"/>
    </source>
</evidence>
<accession>A0A8E0RJP5</accession>
<evidence type="ECO:0000259" key="4">
    <source>
        <dbReference type="PROSITE" id="PS51194"/>
    </source>
</evidence>
<dbReference type="InterPro" id="IPR001650">
    <property type="entry name" value="Helicase_C-like"/>
</dbReference>
<dbReference type="EMBL" id="LUCM01010916">
    <property type="protein sequence ID" value="KAA0184780.1"/>
    <property type="molecule type" value="Genomic_DNA"/>
</dbReference>
<organism evidence="5 6">
    <name type="scientific">Fasciolopsis buskii</name>
    <dbReference type="NCBI Taxonomy" id="27845"/>
    <lineage>
        <taxon>Eukaryota</taxon>
        <taxon>Metazoa</taxon>
        <taxon>Spiralia</taxon>
        <taxon>Lophotrochozoa</taxon>
        <taxon>Platyhelminthes</taxon>
        <taxon>Trematoda</taxon>
        <taxon>Digenea</taxon>
        <taxon>Plagiorchiida</taxon>
        <taxon>Echinostomata</taxon>
        <taxon>Echinostomatoidea</taxon>
        <taxon>Fasciolidae</taxon>
        <taxon>Fasciolopsis</taxon>
    </lineage>
</organism>
<dbReference type="OrthoDB" id="6267773at2759"/>
<dbReference type="GO" id="GO:0016887">
    <property type="term" value="F:ATP hydrolysis activity"/>
    <property type="evidence" value="ECO:0007669"/>
    <property type="project" value="TreeGrafter"/>
</dbReference>
<dbReference type="AlphaFoldDB" id="A0A8E0RJP5"/>
<dbReference type="PANTHER" id="PTHR45623:SF17">
    <property type="entry name" value="CHROMODOMAIN-HELICASE-DNA-BINDING PROTEIN 3-RELATED"/>
    <property type="match status" value="1"/>
</dbReference>
<dbReference type="CDD" id="cd18793">
    <property type="entry name" value="SF2_C_SNF"/>
    <property type="match status" value="1"/>
</dbReference>
<dbReference type="PANTHER" id="PTHR45623">
    <property type="entry name" value="CHROMODOMAIN-HELICASE-DNA-BINDING PROTEIN 3-RELATED-RELATED"/>
    <property type="match status" value="1"/>
</dbReference>
<comment type="caution">
    <text evidence="5">The sequence shown here is derived from an EMBL/GenBank/DDBJ whole genome shotgun (WGS) entry which is preliminary data.</text>
</comment>
<evidence type="ECO:0000313" key="5">
    <source>
        <dbReference type="EMBL" id="KAA0184780.1"/>
    </source>
</evidence>
<feature type="compositionally biased region" description="Basic and acidic residues" evidence="3">
    <location>
        <begin position="257"/>
        <end position="272"/>
    </location>
</feature>
<dbReference type="Proteomes" id="UP000728185">
    <property type="component" value="Unassembled WGS sequence"/>
</dbReference>
<evidence type="ECO:0000256" key="2">
    <source>
        <dbReference type="ARBA" id="ARBA00023242"/>
    </source>
</evidence>
<dbReference type="Gene3D" id="3.40.50.300">
    <property type="entry name" value="P-loop containing nucleotide triphosphate hydrolases"/>
    <property type="match status" value="1"/>
</dbReference>
<dbReference type="GO" id="GO:0003677">
    <property type="term" value="F:DNA binding"/>
    <property type="evidence" value="ECO:0007669"/>
    <property type="project" value="TreeGrafter"/>
</dbReference>
<proteinExistence type="predicted"/>
<dbReference type="InterPro" id="IPR049730">
    <property type="entry name" value="SNF2/RAD54-like_C"/>
</dbReference>
<dbReference type="SUPFAM" id="SSF52540">
    <property type="entry name" value="P-loop containing nucleoside triphosphate hydrolases"/>
    <property type="match status" value="1"/>
</dbReference>
<evidence type="ECO:0000256" key="3">
    <source>
        <dbReference type="SAM" id="MobiDB-lite"/>
    </source>
</evidence>
<name>A0A8E0RJP5_9TREM</name>
<dbReference type="GO" id="GO:0140658">
    <property type="term" value="F:ATP-dependent chromatin remodeler activity"/>
    <property type="evidence" value="ECO:0007669"/>
    <property type="project" value="TreeGrafter"/>
</dbReference>
<dbReference type="GO" id="GO:0003682">
    <property type="term" value="F:chromatin binding"/>
    <property type="evidence" value="ECO:0007669"/>
    <property type="project" value="TreeGrafter"/>
</dbReference>
<feature type="region of interest" description="Disordered" evidence="3">
    <location>
        <begin position="257"/>
        <end position="309"/>
    </location>
</feature>
<sequence length="377" mass="42272">GGSLPKRACFLDSSASYLRVTLSDAKFSATNSVLISTFSKLYKLILTKNYEELRSGSLMNSLMHLQKVCDHPYLLPAGDSIAPRVNPDQLTSAYEPRALIQVSGKLIVLSGLLIGLKSRGHRVLLYSRLVTMLDLLEEVIINAGYPYERFDGSVKGPIRQIAIDRFNAPNSKAFIFLLSTRAGGEGINLASADTVILYDSDWNPQSDLQALSRAHRIGQSRHVVVYRFVTRNTMEERVYYVARRKLALTHLVVDQHEQRKQNRELKQRKTETSNENTLMAIANPSSTSQDAESAIRRDEEDEQVKDSSTTAVQTKMISIPTNPSSGNRLSRSEMNEVLRHGVESLFALDDQLNESELFKAAREFGRFVYLETCFCGS</sequence>
<dbReference type="PROSITE" id="PS51194">
    <property type="entry name" value="HELICASE_CTER"/>
    <property type="match status" value="1"/>
</dbReference>
<dbReference type="GO" id="GO:0000785">
    <property type="term" value="C:chromatin"/>
    <property type="evidence" value="ECO:0007669"/>
    <property type="project" value="TreeGrafter"/>
</dbReference>
<feature type="compositionally biased region" description="Polar residues" evidence="3">
    <location>
        <begin position="273"/>
        <end position="291"/>
    </location>
</feature>
<evidence type="ECO:0000313" key="6">
    <source>
        <dbReference type="Proteomes" id="UP000728185"/>
    </source>
</evidence>
<reference evidence="5" key="1">
    <citation type="submission" date="2019-05" db="EMBL/GenBank/DDBJ databases">
        <title>Annotation for the trematode Fasciolopsis buski.</title>
        <authorList>
            <person name="Choi Y.-J."/>
        </authorList>
    </citation>
    <scope>NUCLEOTIDE SEQUENCE</scope>
    <source>
        <strain evidence="5">HT</strain>
        <tissue evidence="5">Whole worm</tissue>
    </source>
</reference>
<gene>
    <name evidence="5" type="ORF">FBUS_11046</name>
</gene>